<dbReference type="OrthoDB" id="10443887at2759"/>
<feature type="transmembrane region" description="Helical" evidence="1">
    <location>
        <begin position="104"/>
        <end position="125"/>
    </location>
</feature>
<evidence type="ECO:0000313" key="3">
    <source>
        <dbReference type="Proteomes" id="UP000595437"/>
    </source>
</evidence>
<dbReference type="EMBL" id="CP045896">
    <property type="protein sequence ID" value="QQP50259.1"/>
    <property type="molecule type" value="Genomic_DNA"/>
</dbReference>
<gene>
    <name evidence="2" type="ORF">FKW44_011202</name>
</gene>
<keyword evidence="1" id="KW-0812">Transmembrane</keyword>
<name>A0A7T8K8P4_CALRO</name>
<sequence length="184" mass="21291">MSTFEDDYPFLEDYQDPSTAEDYQVNTVDLVLFSIRIVTCIIFLFCTFSVLISGLILQKYIKNWKLCIVSCGALAAWLGLSVYSDHIDEYWAGGFLSHYHQRNSIFHWFLNFFHGLTLFLTLLLLGHLADFQKRGCWLLLVGVAVFVPILYSVVIILVDLYAKDRFTGRKWSAFVVLFRTGIYN</sequence>
<keyword evidence="1" id="KW-0472">Membrane</keyword>
<keyword evidence="3" id="KW-1185">Reference proteome</keyword>
<feature type="transmembrane region" description="Helical" evidence="1">
    <location>
        <begin position="137"/>
        <end position="162"/>
    </location>
</feature>
<evidence type="ECO:0000256" key="1">
    <source>
        <dbReference type="SAM" id="Phobius"/>
    </source>
</evidence>
<feature type="non-terminal residue" evidence="2">
    <location>
        <position position="184"/>
    </location>
</feature>
<dbReference type="AlphaFoldDB" id="A0A7T8K8P4"/>
<organism evidence="2 3">
    <name type="scientific">Caligus rogercresseyi</name>
    <name type="common">Sea louse</name>
    <dbReference type="NCBI Taxonomy" id="217165"/>
    <lineage>
        <taxon>Eukaryota</taxon>
        <taxon>Metazoa</taxon>
        <taxon>Ecdysozoa</taxon>
        <taxon>Arthropoda</taxon>
        <taxon>Crustacea</taxon>
        <taxon>Multicrustacea</taxon>
        <taxon>Hexanauplia</taxon>
        <taxon>Copepoda</taxon>
        <taxon>Siphonostomatoida</taxon>
        <taxon>Caligidae</taxon>
        <taxon>Caligus</taxon>
    </lineage>
</organism>
<accession>A0A7T8K8P4</accession>
<reference evidence="3" key="1">
    <citation type="submission" date="2021-01" db="EMBL/GenBank/DDBJ databases">
        <title>Caligus Genome Assembly.</title>
        <authorList>
            <person name="Gallardo-Escarate C."/>
        </authorList>
    </citation>
    <scope>NUCLEOTIDE SEQUENCE [LARGE SCALE GENOMIC DNA]</scope>
</reference>
<keyword evidence="1" id="KW-1133">Transmembrane helix</keyword>
<feature type="transmembrane region" description="Helical" evidence="1">
    <location>
        <begin position="64"/>
        <end position="84"/>
    </location>
</feature>
<evidence type="ECO:0000313" key="2">
    <source>
        <dbReference type="EMBL" id="QQP50259.1"/>
    </source>
</evidence>
<protein>
    <submittedName>
        <fullName evidence="2">Uncharacterized protein</fullName>
    </submittedName>
</protein>
<dbReference type="Proteomes" id="UP000595437">
    <property type="component" value="Chromosome 7"/>
</dbReference>
<proteinExistence type="predicted"/>
<feature type="transmembrane region" description="Helical" evidence="1">
    <location>
        <begin position="33"/>
        <end position="57"/>
    </location>
</feature>